<organism evidence="4 5">
    <name type="scientific">Brachyspira pilosicoli P43/6/78</name>
    <dbReference type="NCBI Taxonomy" id="1042417"/>
    <lineage>
        <taxon>Bacteria</taxon>
        <taxon>Pseudomonadati</taxon>
        <taxon>Spirochaetota</taxon>
        <taxon>Spirochaetia</taxon>
        <taxon>Brachyspirales</taxon>
        <taxon>Brachyspiraceae</taxon>
        <taxon>Brachyspira</taxon>
    </lineage>
</organism>
<feature type="transmembrane region" description="Helical" evidence="3">
    <location>
        <begin position="259"/>
        <end position="277"/>
    </location>
</feature>
<evidence type="ECO:0000256" key="2">
    <source>
        <dbReference type="ARBA" id="ARBA00023043"/>
    </source>
</evidence>
<dbReference type="Pfam" id="PF12796">
    <property type="entry name" value="Ank_2"/>
    <property type="match status" value="1"/>
</dbReference>
<dbReference type="PANTHER" id="PTHR24198:SF165">
    <property type="entry name" value="ANKYRIN REPEAT-CONTAINING PROTEIN-RELATED"/>
    <property type="match status" value="1"/>
</dbReference>
<feature type="transmembrane region" description="Helical" evidence="3">
    <location>
        <begin position="6"/>
        <end position="25"/>
    </location>
</feature>
<reference evidence="4 5" key="1">
    <citation type="journal article" date="2013" name="Genome Announc.">
        <title>Complete Genome Sequence of the Porcine Strain Brachyspira pilosicoli P43/6/78(T.).</title>
        <authorList>
            <person name="Lin C."/>
            <person name="den Bakker H.C."/>
            <person name="Suzuki H."/>
            <person name="Lefebure T."/>
            <person name="Ponnala L."/>
            <person name="Sun Q."/>
            <person name="Stanhope M.J."/>
            <person name="Wiedmann M."/>
            <person name="Duhamel G.E."/>
        </authorList>
    </citation>
    <scope>NUCLEOTIDE SEQUENCE [LARGE SCALE GENOMIC DNA]</scope>
    <source>
        <strain evidence="4 5">P43/6/78</strain>
    </source>
</reference>
<accession>A0A3B6VIL9</accession>
<dbReference type="EMBL" id="CP002873">
    <property type="protein sequence ID" value="AGA65771.1"/>
    <property type="molecule type" value="Genomic_DNA"/>
</dbReference>
<evidence type="ECO:0000313" key="5">
    <source>
        <dbReference type="Proteomes" id="UP000010793"/>
    </source>
</evidence>
<dbReference type="Gene3D" id="1.25.40.20">
    <property type="entry name" value="Ankyrin repeat-containing domain"/>
    <property type="match status" value="1"/>
</dbReference>
<evidence type="ECO:0000256" key="1">
    <source>
        <dbReference type="ARBA" id="ARBA00022737"/>
    </source>
</evidence>
<dbReference type="AlphaFoldDB" id="A0A3B6VIL9"/>
<dbReference type="InterPro" id="IPR002110">
    <property type="entry name" value="Ankyrin_rpt"/>
</dbReference>
<dbReference type="KEGG" id="bpip:BPP43_02235"/>
<dbReference type="SUPFAM" id="SSF48403">
    <property type="entry name" value="Ankyrin repeat"/>
    <property type="match status" value="1"/>
</dbReference>
<proteinExistence type="predicted"/>
<dbReference type="InterPro" id="IPR036770">
    <property type="entry name" value="Ankyrin_rpt-contain_sf"/>
</dbReference>
<gene>
    <name evidence="4" type="ORF">BPP43_02235</name>
</gene>
<keyword evidence="3" id="KW-0812">Transmembrane</keyword>
<evidence type="ECO:0000313" key="4">
    <source>
        <dbReference type="EMBL" id="AGA65771.1"/>
    </source>
</evidence>
<evidence type="ECO:0000256" key="3">
    <source>
        <dbReference type="SAM" id="Phobius"/>
    </source>
</evidence>
<name>A0A3B6VIL9_BRAPL</name>
<keyword evidence="3" id="KW-0472">Membrane</keyword>
<sequence length="622" mass="73797">MLKNKNIFRLIISFILLIITSFFLYSEEYDTNYYKNLFDEMFANEDELKEMAKDPQGYMENFLKMEAEKVLKEKIELYKKYNVVEIDSLEYEYQNAAEGYGNLEAVKKFIEKYDINGVYDGYTLLYTYSKYNSKIDIVEFLLKNNADVYQKSINGKTALYSAVDDYAYDVVEIILKHYKNDDDINDEFLLAVNQENEPMLKSLLKKKFLFFGNKFKMDLNKGLEIALDKGNEDIAAILVLNGAKTDNFLYYLKLVFGKYLILIVIMIALFSSLIYVYKRRYIPSIYEESSMFITFRDKVNNMYIYCYAYYGGVVSVMRGFLGNIFINNDKLKGYYNIVSNFMDNYIVIYDFDDNKKNDKEYFSWYDFIIEKNEKAIIKFDCSLYDFFNSDKTEINYIIEISDSKIINGVFEVNRNPAINVEYSKLIFSKSAKHNRFINILSYLFDLYHFNIKNNDKINSYINGDNKSYSDKKKELKINVEQILKKHESMPFNDIKIKYYDKLKDFYNADNIVYFDDKTICVYKRFAKIEANNNLTVNNISLIIDLDNEKLISPYLKDFVNNADEILKRYDSNFYKNIDNLIFLITEAGIILMRERGEKKLFIALDDIKDNINKEHYLSYLFN</sequence>
<dbReference type="PANTHER" id="PTHR24198">
    <property type="entry name" value="ANKYRIN REPEAT AND PROTEIN KINASE DOMAIN-CONTAINING PROTEIN"/>
    <property type="match status" value="1"/>
</dbReference>
<keyword evidence="3" id="KW-1133">Transmembrane helix</keyword>
<feature type="transmembrane region" description="Helical" evidence="3">
    <location>
        <begin position="302"/>
        <end position="326"/>
    </location>
</feature>
<keyword evidence="5" id="KW-1185">Reference proteome</keyword>
<protein>
    <submittedName>
        <fullName evidence="4">Uncharacterized protein</fullName>
    </submittedName>
</protein>
<dbReference type="SMART" id="SM00248">
    <property type="entry name" value="ANK"/>
    <property type="match status" value="3"/>
</dbReference>
<dbReference type="Proteomes" id="UP000010793">
    <property type="component" value="Chromosome"/>
</dbReference>
<keyword evidence="2" id="KW-0040">ANK repeat</keyword>
<dbReference type="RefSeq" id="WP_015274017.1">
    <property type="nucleotide sequence ID" value="NC_019908.1"/>
</dbReference>
<keyword evidence="1" id="KW-0677">Repeat</keyword>